<dbReference type="EMBL" id="CP116942">
    <property type="protein sequence ID" value="WCO66450.1"/>
    <property type="molecule type" value="Genomic_DNA"/>
</dbReference>
<dbReference type="Proteomes" id="UP001216390">
    <property type="component" value="Chromosome"/>
</dbReference>
<dbReference type="KEGG" id="ima:PO878_18285"/>
<protein>
    <submittedName>
        <fullName evidence="1">Uncharacterized protein</fullName>
    </submittedName>
</protein>
<gene>
    <name evidence="1" type="ORF">PO878_18285</name>
</gene>
<name>A0AAE9Y512_9ACTN</name>
<accession>A0AAE9Y512</accession>
<dbReference type="RefSeq" id="WP_272735973.1">
    <property type="nucleotide sequence ID" value="NZ_CP116942.1"/>
</dbReference>
<dbReference type="AlphaFoldDB" id="A0AAE9Y512"/>
<reference evidence="1" key="1">
    <citation type="submission" date="2023-01" db="EMBL/GenBank/DDBJ databases">
        <title>The diversity of Class Acidimicrobiia in South China Sea sediment environments and the proposal of Iamia marina sp. nov., a novel species of the genus Iamia.</title>
        <authorList>
            <person name="He Y."/>
            <person name="Tian X."/>
        </authorList>
    </citation>
    <scope>NUCLEOTIDE SEQUENCE</scope>
    <source>
        <strain evidence="1">DSM 19957</strain>
    </source>
</reference>
<sequence>MGASSSPSAFPGGAARLDGDVGWVLLAGDAAPRLGAALAWARRAGVRDLHVVVDEPEASGLVARRAALCAPAPTVWVVDGASLAPATAAPAPVPLPAPSAPELRALLVDAGLTVVDEDGMALGELLGLEVARITHGPDGPVLDVGVGKADRELTAMAHAEATDAARVARVVDIVRAERRPGAPPHPINQLVPERWLRASLVAEPALVDAAELHPVPSVVGRTNLKDVGVATAVGTDLDGAPLVVTCSVGVDLDLVPSAADDRAAHAPGARLVLAVPARDALGLTADLAAVLDPPAEVRPVDGDWRIPWSASA</sequence>
<keyword evidence="2" id="KW-1185">Reference proteome</keyword>
<evidence type="ECO:0000313" key="1">
    <source>
        <dbReference type="EMBL" id="WCO66450.1"/>
    </source>
</evidence>
<evidence type="ECO:0000313" key="2">
    <source>
        <dbReference type="Proteomes" id="UP001216390"/>
    </source>
</evidence>
<organism evidence="1 2">
    <name type="scientific">Iamia majanohamensis</name>
    <dbReference type="NCBI Taxonomy" id="467976"/>
    <lineage>
        <taxon>Bacteria</taxon>
        <taxon>Bacillati</taxon>
        <taxon>Actinomycetota</taxon>
        <taxon>Acidimicrobiia</taxon>
        <taxon>Acidimicrobiales</taxon>
        <taxon>Iamiaceae</taxon>
        <taxon>Iamia</taxon>
    </lineage>
</organism>
<proteinExistence type="predicted"/>